<feature type="binding site" evidence="12">
    <location>
        <position position="537"/>
    </location>
    <ligand>
        <name>Zn(2+)</name>
        <dbReference type="ChEBI" id="CHEBI:29105"/>
        <label>1</label>
    </ligand>
</feature>
<dbReference type="FunCoup" id="U5DNS7">
    <property type="interactions" value="366"/>
</dbReference>
<keyword evidence="10 12" id="KW-0413">Isomerase</keyword>
<evidence type="ECO:0000256" key="12">
    <source>
        <dbReference type="HAMAP-Rule" id="MF_00983"/>
    </source>
</evidence>
<dbReference type="GO" id="GO:0003677">
    <property type="term" value="F:DNA binding"/>
    <property type="evidence" value="ECO:0007669"/>
    <property type="project" value="UniProtKB-UniRule"/>
</dbReference>
<keyword evidence="8 12" id="KW-0067">ATP-binding</keyword>
<dbReference type="SMART" id="SM00487">
    <property type="entry name" value="DEXDc"/>
    <property type="match status" value="1"/>
</dbReference>
<dbReference type="OrthoDB" id="9759544at2"/>
<keyword evidence="1 12" id="KW-0639">Primosome</keyword>
<evidence type="ECO:0000259" key="13">
    <source>
        <dbReference type="PROSITE" id="PS51192"/>
    </source>
</evidence>
<dbReference type="AlphaFoldDB" id="U5DNS7"/>
<comment type="function">
    <text evidence="12">Initiates the restart of stalled replication forks, which reloads the replicative helicase on sites other than the origin of replication. Recognizes and binds to abandoned replication forks and remodels them to uncover a helicase loading site. Promotes assembly of the primosome at these replication forks.</text>
</comment>
<evidence type="ECO:0000256" key="5">
    <source>
        <dbReference type="ARBA" id="ARBA00022801"/>
    </source>
</evidence>
<dbReference type="GO" id="GO:1990077">
    <property type="term" value="C:primosome complex"/>
    <property type="evidence" value="ECO:0007669"/>
    <property type="project" value="UniProtKB-UniRule"/>
</dbReference>
<dbReference type="Proteomes" id="UP000016960">
    <property type="component" value="Unassembled WGS sequence"/>
</dbReference>
<feature type="binding site" evidence="12">
    <location>
        <position position="546"/>
    </location>
    <ligand>
        <name>Zn(2+)</name>
        <dbReference type="ChEBI" id="CHEBI:29105"/>
        <label>2</label>
    </ligand>
</feature>
<evidence type="ECO:0000256" key="6">
    <source>
        <dbReference type="ARBA" id="ARBA00022806"/>
    </source>
</evidence>
<dbReference type="InterPro" id="IPR011545">
    <property type="entry name" value="DEAD/DEAH_box_helicase_dom"/>
</dbReference>
<dbReference type="GO" id="GO:0043138">
    <property type="term" value="F:3'-5' DNA helicase activity"/>
    <property type="evidence" value="ECO:0007669"/>
    <property type="project" value="UniProtKB-EC"/>
</dbReference>
<dbReference type="PROSITE" id="PS51192">
    <property type="entry name" value="HELICASE_ATP_BIND_1"/>
    <property type="match status" value="1"/>
</dbReference>
<feature type="binding site" evidence="12">
    <location>
        <position position="594"/>
    </location>
    <ligand>
        <name>Zn(2+)</name>
        <dbReference type="ChEBI" id="CHEBI:29105"/>
        <label>2</label>
    </ligand>
</feature>
<dbReference type="SMART" id="SM00490">
    <property type="entry name" value="HELICc"/>
    <property type="match status" value="1"/>
</dbReference>
<dbReference type="GO" id="GO:0006269">
    <property type="term" value="P:DNA replication, synthesis of primer"/>
    <property type="evidence" value="ECO:0007669"/>
    <property type="project" value="UniProtKB-KW"/>
</dbReference>
<dbReference type="Pfam" id="PF00270">
    <property type="entry name" value="DEAD"/>
    <property type="match status" value="1"/>
</dbReference>
<gene>
    <name evidence="12" type="primary">priA</name>
    <name evidence="15" type="ORF">KR51_00008350</name>
</gene>
<feature type="binding site" evidence="12">
    <location>
        <position position="549"/>
    </location>
    <ligand>
        <name>Zn(2+)</name>
        <dbReference type="ChEBI" id="CHEBI:29105"/>
        <label>2</label>
    </ligand>
</feature>
<sequence>MAEFPGGTSAAAGRGGAAGAAGAGEAEQWVDVLVNCPELQGLLTYRLPPGAQVRPGDVLSVPLRDRLTGGIAVRLSNTLPPELDPQRIRAIDDTIASGFFSPTYWTLLERVAEYYRVPLASAIELALPPGLLRQSQRRVRLRREAVATVDDSDCSEPARAVLALLRSQKDNDYSARYVQQQVKSGRLGMRELQQRGWLESYLEPPQLPRPKQQQAVLWLNDRAELTPRQSEVLEVLRRAGGQMWLSALLRTCCTSTSTVTALARKGCVSVRSQEVLRRDDGPAVPRDRPKDLTPAQARALAAIAAAEGSVEVLLHGVTGSGKTEVYLQAIAPVLAQGKSALVLVPEIGLTPQLLDRFRARFGEQVRTYHSGLSEGERYDTWRQLLVGTPQVAIGTRSAVFVPLPNLGAIVLDEEHDTSFKQTRPAPTYHARTVARWRAEAAGCPLILGSATPALTTWHDSCIVGAEDPARLYLSLPERVQARSFPAVEVVDMTQELERGNRSLFSHALQGAMRTLRDRDRRGILFVPRRCHSTFVSCRSCGHVMMCPQCDVSLSYHFAAAGGASPAVGKSIATGLVSDDFDGMGPERARARLRCHYCNFSQAQPPRCPACESPFLKHFGSGTQRVVREVATLFPHLRCLRFDSDTTRTKGAHRTLLEQFARGEADLLVGTQMLTKGLDLPQVALVAAIAADGLLFRSDFAAAERAFQTLTQVVGRTGRGEEPGRAIVQTYVPEHPVVQAVRDRAYKRFALAELEQRKALRYPPFGQLVLLQLSGVEVAAVAKAAATVAAECDRVNIFNGYEVLGPAPAAVERIARRYRWQVLLKVRDRQALPDLQPLRACCPTDVSLTIDVDPLDFG</sequence>
<keyword evidence="6 12" id="KW-0347">Helicase</keyword>
<evidence type="ECO:0000256" key="2">
    <source>
        <dbReference type="ARBA" id="ARBA00022705"/>
    </source>
</evidence>
<dbReference type="NCBIfam" id="TIGR00595">
    <property type="entry name" value="priA"/>
    <property type="match status" value="2"/>
</dbReference>
<evidence type="ECO:0000313" key="16">
    <source>
        <dbReference type="Proteomes" id="UP000016960"/>
    </source>
</evidence>
<comment type="cofactor">
    <cofactor evidence="12">
        <name>Zn(2+)</name>
        <dbReference type="ChEBI" id="CHEBI:29105"/>
    </cofactor>
    <text evidence="12">Binds 2 zinc ions per subunit.</text>
</comment>
<evidence type="ECO:0000256" key="7">
    <source>
        <dbReference type="ARBA" id="ARBA00022833"/>
    </source>
</evidence>
<evidence type="ECO:0000259" key="14">
    <source>
        <dbReference type="PROSITE" id="PS51194"/>
    </source>
</evidence>
<evidence type="ECO:0000256" key="3">
    <source>
        <dbReference type="ARBA" id="ARBA00022723"/>
    </source>
</evidence>
<dbReference type="PATRIC" id="fig|582515.4.peg.935"/>
<comment type="similarity">
    <text evidence="12">Belongs to the helicase family. PriA subfamily.</text>
</comment>
<keyword evidence="16" id="KW-1185">Reference proteome</keyword>
<dbReference type="Gene3D" id="3.40.50.300">
    <property type="entry name" value="P-loop containing nucleotide triphosphate hydrolases"/>
    <property type="match status" value="2"/>
</dbReference>
<comment type="caution">
    <text evidence="15">The sequence shown here is derived from an EMBL/GenBank/DDBJ whole genome shotgun (WGS) entry which is preliminary data.</text>
</comment>
<dbReference type="eggNOG" id="COG1198">
    <property type="taxonomic scope" value="Bacteria"/>
</dbReference>
<comment type="catalytic activity">
    <reaction evidence="11 12">
        <text>ATP + H2O = ADP + phosphate + H(+)</text>
        <dbReference type="Rhea" id="RHEA:13065"/>
        <dbReference type="ChEBI" id="CHEBI:15377"/>
        <dbReference type="ChEBI" id="CHEBI:15378"/>
        <dbReference type="ChEBI" id="CHEBI:30616"/>
        <dbReference type="ChEBI" id="CHEBI:43474"/>
        <dbReference type="ChEBI" id="CHEBI:456216"/>
        <dbReference type="EC" id="5.6.2.4"/>
    </reaction>
</comment>
<dbReference type="Gene3D" id="3.40.1440.60">
    <property type="entry name" value="PriA, 3(prime) DNA-binding domain"/>
    <property type="match status" value="1"/>
</dbReference>
<evidence type="ECO:0000256" key="4">
    <source>
        <dbReference type="ARBA" id="ARBA00022741"/>
    </source>
</evidence>
<dbReference type="FunFam" id="3.40.50.300:FF:000489">
    <property type="entry name" value="Primosome assembly protein PriA"/>
    <property type="match status" value="1"/>
</dbReference>
<dbReference type="InterPro" id="IPR027417">
    <property type="entry name" value="P-loop_NTPase"/>
</dbReference>
<dbReference type="PROSITE" id="PS51194">
    <property type="entry name" value="HELICASE_CTER"/>
    <property type="match status" value="1"/>
</dbReference>
<reference evidence="15 16" key="1">
    <citation type="submission" date="2013-05" db="EMBL/GenBank/DDBJ databases">
        <title>Draft genome sequence of Rubidibacter lacunae KORDI 51-2.</title>
        <authorList>
            <person name="Choi D.H."/>
            <person name="Noh J.H."/>
            <person name="Kwon K.-K."/>
            <person name="Lee J.-H."/>
            <person name="Ryu J.-Y."/>
        </authorList>
    </citation>
    <scope>NUCLEOTIDE SEQUENCE [LARGE SCALE GENOMIC DNA]</scope>
    <source>
        <strain evidence="15 16">KORDI 51-2</strain>
    </source>
</reference>
<feature type="binding site" evidence="12">
    <location>
        <position position="597"/>
    </location>
    <ligand>
        <name>Zn(2+)</name>
        <dbReference type="ChEBI" id="CHEBI:29105"/>
        <label>2</label>
    </ligand>
</feature>
<dbReference type="CDD" id="cd17929">
    <property type="entry name" value="DEXHc_priA"/>
    <property type="match status" value="1"/>
</dbReference>
<keyword evidence="7 12" id="KW-0862">Zinc</keyword>
<keyword evidence="3 12" id="KW-0479">Metal-binding</keyword>
<dbReference type="RefSeq" id="WP_022604964.1">
    <property type="nucleotide sequence ID" value="NZ_ASSJ01000017.1"/>
</dbReference>
<dbReference type="PANTHER" id="PTHR30580">
    <property type="entry name" value="PRIMOSOMAL PROTEIN N"/>
    <property type="match status" value="1"/>
</dbReference>
<keyword evidence="5 12" id="KW-0378">Hydrolase</keyword>
<dbReference type="InterPro" id="IPR042115">
    <property type="entry name" value="PriA_3primeBD_sf"/>
</dbReference>
<comment type="catalytic activity">
    <reaction evidence="12">
        <text>Couples ATP hydrolysis with the unwinding of duplex DNA by translocating in the 3'-5' direction.</text>
        <dbReference type="EC" id="5.6.2.4"/>
    </reaction>
</comment>
<dbReference type="EMBL" id="ASSJ01000017">
    <property type="protein sequence ID" value="ERN42517.1"/>
    <property type="molecule type" value="Genomic_DNA"/>
</dbReference>
<accession>U5DNS7</accession>
<evidence type="ECO:0000256" key="8">
    <source>
        <dbReference type="ARBA" id="ARBA00022840"/>
    </source>
</evidence>
<evidence type="ECO:0000256" key="1">
    <source>
        <dbReference type="ARBA" id="ARBA00022515"/>
    </source>
</evidence>
<dbReference type="InParanoid" id="U5DNS7"/>
<evidence type="ECO:0000256" key="9">
    <source>
        <dbReference type="ARBA" id="ARBA00023125"/>
    </source>
</evidence>
<evidence type="ECO:0000256" key="10">
    <source>
        <dbReference type="ARBA" id="ARBA00023235"/>
    </source>
</evidence>
<dbReference type="GO" id="GO:0008270">
    <property type="term" value="F:zinc ion binding"/>
    <property type="evidence" value="ECO:0007669"/>
    <property type="project" value="UniProtKB-UniRule"/>
</dbReference>
<dbReference type="GO" id="GO:0005524">
    <property type="term" value="F:ATP binding"/>
    <property type="evidence" value="ECO:0007669"/>
    <property type="project" value="UniProtKB-UniRule"/>
</dbReference>
<dbReference type="PANTHER" id="PTHR30580:SF0">
    <property type="entry name" value="PRIMOSOMAL PROTEIN N"/>
    <property type="match status" value="1"/>
</dbReference>
<proteinExistence type="inferred from homology"/>
<organism evidence="15 16">
    <name type="scientific">Rubidibacter lacunae KORDI 51-2</name>
    <dbReference type="NCBI Taxonomy" id="582515"/>
    <lineage>
        <taxon>Bacteria</taxon>
        <taxon>Bacillati</taxon>
        <taxon>Cyanobacteriota</taxon>
        <taxon>Cyanophyceae</taxon>
        <taxon>Oscillatoriophycideae</taxon>
        <taxon>Chroococcales</taxon>
        <taxon>Aphanothecaceae</taxon>
        <taxon>Rubidibacter</taxon>
    </lineage>
</organism>
<dbReference type="InterPro" id="IPR005259">
    <property type="entry name" value="PriA"/>
</dbReference>
<dbReference type="GO" id="GO:0016887">
    <property type="term" value="F:ATP hydrolysis activity"/>
    <property type="evidence" value="ECO:0007669"/>
    <property type="project" value="RHEA"/>
</dbReference>
<feature type="domain" description="Helicase ATP-binding" evidence="13">
    <location>
        <begin position="303"/>
        <end position="459"/>
    </location>
</feature>
<dbReference type="InterPro" id="IPR041222">
    <property type="entry name" value="PriA_3primeBD"/>
</dbReference>
<feature type="domain" description="Helicase C-terminal" evidence="14">
    <location>
        <begin position="602"/>
        <end position="756"/>
    </location>
</feature>
<dbReference type="Pfam" id="PF00271">
    <property type="entry name" value="Helicase_C"/>
    <property type="match status" value="1"/>
</dbReference>
<feature type="binding site" evidence="12">
    <location>
        <position position="540"/>
    </location>
    <ligand>
        <name>Zn(2+)</name>
        <dbReference type="ChEBI" id="CHEBI:29105"/>
        <label>1</label>
    </ligand>
</feature>
<keyword evidence="2 12" id="KW-0235">DNA replication</keyword>
<keyword evidence="4 12" id="KW-0547">Nucleotide-binding</keyword>
<dbReference type="HAMAP" id="MF_00983">
    <property type="entry name" value="PriA"/>
    <property type="match status" value="1"/>
</dbReference>
<feature type="binding site" evidence="12">
    <location>
        <position position="607"/>
    </location>
    <ligand>
        <name>Zn(2+)</name>
        <dbReference type="ChEBI" id="CHEBI:29105"/>
        <label>1</label>
    </ligand>
</feature>
<evidence type="ECO:0000256" key="11">
    <source>
        <dbReference type="ARBA" id="ARBA00048988"/>
    </source>
</evidence>
<protein>
    <recommendedName>
        <fullName evidence="12">Replication restart protein PriA</fullName>
    </recommendedName>
    <alternativeName>
        <fullName evidence="12">ATP-dependent DNA helicase PriA</fullName>
        <ecNumber evidence="12">5.6.2.4</ecNumber>
    </alternativeName>
    <alternativeName>
        <fullName evidence="12">DNA 3'-5' helicase PriA</fullName>
    </alternativeName>
</protein>
<evidence type="ECO:0000313" key="15">
    <source>
        <dbReference type="EMBL" id="ERN42517.1"/>
    </source>
</evidence>
<feature type="binding site" evidence="12">
    <location>
        <position position="610"/>
    </location>
    <ligand>
        <name>Zn(2+)</name>
        <dbReference type="ChEBI" id="CHEBI:29105"/>
        <label>1</label>
    </ligand>
</feature>
<dbReference type="InterPro" id="IPR041236">
    <property type="entry name" value="PriA_C"/>
</dbReference>
<dbReference type="Pfam" id="PF17764">
    <property type="entry name" value="PriA_3primeBD"/>
    <property type="match status" value="1"/>
</dbReference>
<dbReference type="SUPFAM" id="SSF52540">
    <property type="entry name" value="P-loop containing nucleoside triphosphate hydrolases"/>
    <property type="match status" value="2"/>
</dbReference>
<dbReference type="GO" id="GO:0006270">
    <property type="term" value="P:DNA replication initiation"/>
    <property type="evidence" value="ECO:0007669"/>
    <property type="project" value="TreeGrafter"/>
</dbReference>
<dbReference type="GO" id="GO:0006310">
    <property type="term" value="P:DNA recombination"/>
    <property type="evidence" value="ECO:0007669"/>
    <property type="project" value="InterPro"/>
</dbReference>
<dbReference type="Pfam" id="PF18074">
    <property type="entry name" value="PriA_C"/>
    <property type="match status" value="1"/>
</dbReference>
<dbReference type="STRING" id="582515.KR51_00008350"/>
<dbReference type="GO" id="GO:0006302">
    <property type="term" value="P:double-strand break repair"/>
    <property type="evidence" value="ECO:0007669"/>
    <property type="project" value="InterPro"/>
</dbReference>
<dbReference type="InterPro" id="IPR014001">
    <property type="entry name" value="Helicase_ATP-bd"/>
</dbReference>
<dbReference type="EC" id="5.6.2.4" evidence="12"/>
<dbReference type="InterPro" id="IPR001650">
    <property type="entry name" value="Helicase_C-like"/>
</dbReference>
<dbReference type="NCBIfam" id="NF004066">
    <property type="entry name" value="PRK05580.1-3"/>
    <property type="match status" value="1"/>
</dbReference>
<comment type="subunit">
    <text evidence="12">Component of the replication restart primosome.</text>
</comment>
<keyword evidence="9 12" id="KW-0238">DNA-binding</keyword>
<name>U5DNS7_9CHRO</name>